<organism evidence="1 2">
    <name type="scientific">Patagioenas fasciata monilis</name>
    <dbReference type="NCBI Taxonomy" id="372326"/>
    <lineage>
        <taxon>Eukaryota</taxon>
        <taxon>Metazoa</taxon>
        <taxon>Chordata</taxon>
        <taxon>Craniata</taxon>
        <taxon>Vertebrata</taxon>
        <taxon>Euteleostomi</taxon>
        <taxon>Archelosauria</taxon>
        <taxon>Archosauria</taxon>
        <taxon>Dinosauria</taxon>
        <taxon>Saurischia</taxon>
        <taxon>Theropoda</taxon>
        <taxon>Coelurosauria</taxon>
        <taxon>Aves</taxon>
        <taxon>Neognathae</taxon>
        <taxon>Neoaves</taxon>
        <taxon>Columbimorphae</taxon>
        <taxon>Columbiformes</taxon>
        <taxon>Columbidae</taxon>
        <taxon>Patagioenas</taxon>
    </lineage>
</organism>
<evidence type="ECO:0000313" key="2">
    <source>
        <dbReference type="Proteomes" id="UP000190648"/>
    </source>
</evidence>
<sequence>MIHWGFWLCRRIRSPTGLLQPHAGLCGSVTNGEWKQLNCFPKPPHPPSSKSCWTASRFLVTPFLNTAFWYTLPLTARHVLLRFTLESATRCSTSLEKDDFTSLAGVPCSRIGGTSVCNLNRFILIQNQQSSFQSLKTIEYSTRYPFVTNARHMSVINPTPCACSVLFAQSPTCALSSKYEGDVFGVAAAAGAPSSSPGRHPGLAVGGYHLFYSAARAGLVLCTLF</sequence>
<dbReference type="EMBL" id="LSYS01001150">
    <property type="protein sequence ID" value="OPJ89370.1"/>
    <property type="molecule type" value="Genomic_DNA"/>
</dbReference>
<reference evidence="1 2" key="1">
    <citation type="submission" date="2016-02" db="EMBL/GenBank/DDBJ databases">
        <title>Band-tailed pigeon sequencing and assembly.</title>
        <authorList>
            <person name="Soares A.E."/>
            <person name="Novak B.J."/>
            <person name="Rice E.S."/>
            <person name="O'Connell B."/>
            <person name="Chang D."/>
            <person name="Weber S."/>
            <person name="Shapiro B."/>
        </authorList>
    </citation>
    <scope>NUCLEOTIDE SEQUENCE [LARGE SCALE GENOMIC DNA]</scope>
    <source>
        <strain evidence="1">BTP2013</strain>
        <tissue evidence="1">Blood</tissue>
    </source>
</reference>
<keyword evidence="2" id="KW-1185">Reference proteome</keyword>
<accession>A0A1V4KY89</accession>
<dbReference type="AlphaFoldDB" id="A0A1V4KY89"/>
<name>A0A1V4KY89_PATFA</name>
<comment type="caution">
    <text evidence="1">The sequence shown here is derived from an EMBL/GenBank/DDBJ whole genome shotgun (WGS) entry which is preliminary data.</text>
</comment>
<protein>
    <submittedName>
        <fullName evidence="1">Uncharacterized protein</fullName>
    </submittedName>
</protein>
<proteinExistence type="predicted"/>
<evidence type="ECO:0000313" key="1">
    <source>
        <dbReference type="EMBL" id="OPJ89370.1"/>
    </source>
</evidence>
<dbReference type="Proteomes" id="UP000190648">
    <property type="component" value="Unassembled WGS sequence"/>
</dbReference>
<gene>
    <name evidence="1" type="ORF">AV530_003610</name>
</gene>